<evidence type="ECO:0000313" key="3">
    <source>
        <dbReference type="Proteomes" id="UP000198211"/>
    </source>
</evidence>
<dbReference type="EMBL" id="NBNE01008233">
    <property type="protein sequence ID" value="OWY99714.1"/>
    <property type="molecule type" value="Genomic_DNA"/>
</dbReference>
<sequence length="186" mass="21320">MNDDIIDVDVLFDQELKMDLREADVKTRVVNYFMLCDDIILRNGLSNIFSTPNGIKAKCKFLKQYLEPVALRDAVDTHHRLVDSSSKADERVLYQLVKNKALEQEKVFRLLSKRKQHPGEGASKPRREASRVNVLVPIRTRISGWFATMLASIETSRQPQRRDRNRLLTPKASRERAASTVGRITG</sequence>
<keyword evidence="3" id="KW-1185">Reference proteome</keyword>
<reference evidence="3" key="1">
    <citation type="submission" date="2017-03" db="EMBL/GenBank/DDBJ databases">
        <title>Phytopthora megakarya and P. palmivora, two closely related causual agents of cacao black pod achieved similar genome size and gene model numbers by different mechanisms.</title>
        <authorList>
            <person name="Ali S."/>
            <person name="Shao J."/>
            <person name="Larry D.J."/>
            <person name="Kronmiller B."/>
            <person name="Shen D."/>
            <person name="Strem M.D."/>
            <person name="Melnick R.L."/>
            <person name="Guiltinan M.J."/>
            <person name="Tyler B.M."/>
            <person name="Meinhardt L.W."/>
            <person name="Bailey B.A."/>
        </authorList>
    </citation>
    <scope>NUCLEOTIDE SEQUENCE [LARGE SCALE GENOMIC DNA]</scope>
    <source>
        <strain evidence="3">zdho120</strain>
    </source>
</reference>
<name>A0A225V363_9STRA</name>
<dbReference type="OrthoDB" id="10472889at2759"/>
<organism evidence="2 3">
    <name type="scientific">Phytophthora megakarya</name>
    <dbReference type="NCBI Taxonomy" id="4795"/>
    <lineage>
        <taxon>Eukaryota</taxon>
        <taxon>Sar</taxon>
        <taxon>Stramenopiles</taxon>
        <taxon>Oomycota</taxon>
        <taxon>Peronosporomycetes</taxon>
        <taxon>Peronosporales</taxon>
        <taxon>Peronosporaceae</taxon>
        <taxon>Phytophthora</taxon>
    </lineage>
</organism>
<evidence type="ECO:0000313" key="2">
    <source>
        <dbReference type="EMBL" id="OWY99714.1"/>
    </source>
</evidence>
<accession>A0A225V363</accession>
<feature type="compositionally biased region" description="Basic and acidic residues" evidence="1">
    <location>
        <begin position="160"/>
        <end position="177"/>
    </location>
</feature>
<protein>
    <submittedName>
        <fullName evidence="2">Uncharacterized protein</fullName>
    </submittedName>
</protein>
<dbReference type="Proteomes" id="UP000198211">
    <property type="component" value="Unassembled WGS sequence"/>
</dbReference>
<proteinExistence type="predicted"/>
<dbReference type="AlphaFoldDB" id="A0A225V363"/>
<gene>
    <name evidence="2" type="ORF">PHMEG_00029246</name>
</gene>
<evidence type="ECO:0000256" key="1">
    <source>
        <dbReference type="SAM" id="MobiDB-lite"/>
    </source>
</evidence>
<feature type="region of interest" description="Disordered" evidence="1">
    <location>
        <begin position="156"/>
        <end position="186"/>
    </location>
</feature>
<comment type="caution">
    <text evidence="2">The sequence shown here is derived from an EMBL/GenBank/DDBJ whole genome shotgun (WGS) entry which is preliminary data.</text>
</comment>